<feature type="region of interest" description="Disordered" evidence="1">
    <location>
        <begin position="53"/>
        <end position="76"/>
    </location>
</feature>
<organism evidence="2">
    <name type="scientific">Xenopus laevis</name>
    <name type="common">African clawed frog</name>
    <dbReference type="NCBI Taxonomy" id="8355"/>
    <lineage>
        <taxon>Eukaryota</taxon>
        <taxon>Metazoa</taxon>
        <taxon>Chordata</taxon>
        <taxon>Craniata</taxon>
        <taxon>Vertebrata</taxon>
        <taxon>Euteleostomi</taxon>
        <taxon>Amphibia</taxon>
        <taxon>Batrachia</taxon>
        <taxon>Anura</taxon>
        <taxon>Pipoidea</taxon>
        <taxon>Pipidae</taxon>
        <taxon>Xenopodinae</taxon>
        <taxon>Xenopus</taxon>
        <taxon>Xenopus</taxon>
    </lineage>
</organism>
<evidence type="ECO:0000313" key="2">
    <source>
        <dbReference type="EMBL" id="OCT55499.1"/>
    </source>
</evidence>
<proteinExistence type="predicted"/>
<reference evidence="2" key="1">
    <citation type="submission" date="2016-05" db="EMBL/GenBank/DDBJ databases">
        <title>WGS assembly of Xenopus laevis.</title>
        <authorList>
            <person name="Session A."/>
            <person name="Uno Y."/>
            <person name="Kwon T."/>
            <person name="Chapman J."/>
            <person name="Toyoda A."/>
            <person name="Takahashi S."/>
            <person name="Fukui A."/>
            <person name="Hikosaka A."/>
            <person name="Putnam N."/>
            <person name="Stites J."/>
            <person name="Van Heeringen S."/>
            <person name="Quigley I."/>
            <person name="Heinz S."/>
            <person name="Hellsten U."/>
            <person name="Lyons J."/>
            <person name="Suzuki A."/>
            <person name="Kondo M."/>
            <person name="Ogino H."/>
            <person name="Ochi H."/>
            <person name="Bogdanovic O."/>
            <person name="Lister R."/>
            <person name="Georgiou G."/>
            <person name="Paranjpe S."/>
            <person name="Van Kruijsbergen I."/>
            <person name="Mozaffari S."/>
            <person name="Shu S."/>
            <person name="Schmutz J."/>
            <person name="Jenkins J."/>
            <person name="Grimwood J."/>
            <person name="Carlson J."/>
            <person name="Mitros T."/>
            <person name="Simakov O."/>
            <person name="Heald R."/>
            <person name="Miller K."/>
            <person name="Haudenschild C."/>
            <person name="Kuroki Y."/>
            <person name="Tanaka T."/>
            <person name="Michiue T."/>
            <person name="Watanabe M."/>
            <person name="Kinoshita T."/>
            <person name="Ohta Y."/>
            <person name="Mawaribuchi S."/>
            <person name="Suzuki Y."/>
            <person name="Haramoto Y."/>
            <person name="Yamamoto T."/>
            <person name="Takagi C."/>
            <person name="Kitzman J."/>
            <person name="Shendure J."/>
            <person name="Nakayama T."/>
            <person name="Izutsu Y."/>
            <person name="Robert J."/>
            <person name="Dichmann D."/>
            <person name="Flajnik M."/>
            <person name="Houston D."/>
            <person name="Marcotte E."/>
            <person name="Wallingford J."/>
            <person name="Ito Y."/>
            <person name="Asashima M."/>
            <person name="Ueno N."/>
            <person name="Matsuda Y."/>
            <person name="Jan Veenstra G."/>
            <person name="Fujiyama A."/>
            <person name="Harland R."/>
            <person name="Taira M."/>
            <person name="Rokhsar D.S."/>
        </authorList>
    </citation>
    <scope>NUCLEOTIDE SEQUENCE</scope>
    <source>
        <strain evidence="2">J</strain>
        <tissue evidence="2">Blood</tissue>
    </source>
</reference>
<name>A0A974BNX7_XENLA</name>
<dbReference type="EMBL" id="KV486999">
    <property type="protein sequence ID" value="OCT55499.1"/>
    <property type="molecule type" value="Genomic_DNA"/>
</dbReference>
<gene>
    <name evidence="2" type="ORF">XELAEV_18001756mg</name>
</gene>
<protein>
    <submittedName>
        <fullName evidence="2">Uncharacterized protein</fullName>
    </submittedName>
</protein>
<accession>A0A974BNX7</accession>
<sequence length="95" mass="10377">MRLYGTDVSLRSASRVLVLASVWGAGVGGAKAGGKAQESREVWERGGISRRQWSRVKGGEGESQRRAGSVSGKGTARQWQGTYEVLRRRNSRWGV</sequence>
<evidence type="ECO:0000256" key="1">
    <source>
        <dbReference type="SAM" id="MobiDB-lite"/>
    </source>
</evidence>
<dbReference type="Proteomes" id="UP000694892">
    <property type="component" value="Unassembled WGS sequence"/>
</dbReference>
<dbReference type="AlphaFoldDB" id="A0A974BNX7"/>